<reference evidence="4 5" key="1">
    <citation type="submission" date="2012-12" db="EMBL/GenBank/DDBJ databases">
        <title>The Genome Sequence of Enterococcus faecium E1590.</title>
        <authorList>
            <consortium name="The Broad Institute Genome Sequencing Platform"/>
            <consortium name="The Broad Institute Genome Sequencing Center for Infectious Disease"/>
            <person name="Earl A.M."/>
            <person name="Gilmore M.S."/>
            <person name="van Schaik W."/>
            <person name="Lebreton F."/>
            <person name="Willems R.J."/>
            <person name="Walker B."/>
            <person name="Young S.K."/>
            <person name="Zeng Q."/>
            <person name="Gargeya S."/>
            <person name="Fitzgerald M."/>
            <person name="Haas B."/>
            <person name="Abouelleil A."/>
            <person name="Alvarado L."/>
            <person name="Arachchi H.M."/>
            <person name="Berlin A.M."/>
            <person name="Chapman S.B."/>
            <person name="Dewar J."/>
            <person name="Goldberg J."/>
            <person name="Griggs A."/>
            <person name="Gujja S."/>
            <person name="Hansen M."/>
            <person name="Howarth C."/>
            <person name="Imamovic A."/>
            <person name="Larimer J."/>
            <person name="McCowan C."/>
            <person name="Murphy C."/>
            <person name="Neiman D."/>
            <person name="Pearson M."/>
            <person name="Priest M."/>
            <person name="Roberts A."/>
            <person name="Saif S."/>
            <person name="Shea T."/>
            <person name="Sisk P."/>
            <person name="Sykes S."/>
            <person name="Wortman J."/>
            <person name="Nusbaum C."/>
            <person name="Birren B."/>
        </authorList>
    </citation>
    <scope>NUCLEOTIDE SEQUENCE [LARGE SCALE GENOMIC DNA]</scope>
    <source>
        <strain evidence="4 5">E1590</strain>
    </source>
</reference>
<gene>
    <name evidence="4" type="ORF">OIE_05548</name>
</gene>
<evidence type="ECO:0000256" key="2">
    <source>
        <dbReference type="SAM" id="SignalP"/>
    </source>
</evidence>
<comment type="caution">
    <text evidence="4">The sequence shown here is derived from an EMBL/GenBank/DDBJ whole genome shotgun (WGS) entry which is preliminary data.</text>
</comment>
<dbReference type="EMBL" id="AHXC01000009">
    <property type="protein sequence ID" value="ELB00929.1"/>
    <property type="molecule type" value="Genomic_DNA"/>
</dbReference>
<proteinExistence type="predicted"/>
<feature type="domain" description="FMN-binding" evidence="3">
    <location>
        <begin position="90"/>
        <end position="181"/>
    </location>
</feature>
<dbReference type="PROSITE" id="PS51257">
    <property type="entry name" value="PROKAR_LIPOPROTEIN"/>
    <property type="match status" value="1"/>
</dbReference>
<evidence type="ECO:0000313" key="5">
    <source>
        <dbReference type="Proteomes" id="UP000010553"/>
    </source>
</evidence>
<feature type="chain" id="PRO_5038732519" evidence="2">
    <location>
        <begin position="33"/>
        <end position="324"/>
    </location>
</feature>
<name>A0A828ZJV1_ENTFC</name>
<sequence>MEWWGIKMKKKRFVTGFAVLAFSALVLGACGADDNGSSNSSSESSTAQSSTATAQSSTAKSTTESSTKVVAGGDLQDGTYKLEEKNYSNGYRAVFEMVVKDGKITESKYDNVNENGESKTKDAEYNKNMEAKSGTNPEKYIPELNDQFLKAQSASGVEVVTGATHSSESFQNYAQQLIQAAQAGNTDTIEIDNGADLKDGTYKLEEKNYSNGYRVQFEMTVAGGKVTESNFDYIDKDGKSKQDDTEYNENMKAKSGTEPKTYIPTLNDEFVKAMGEEDGSPADVEVVTGATHSSHSFIMYAQQLVNAAEKGDTQTIEVDNIVTE</sequence>
<dbReference type="InterPro" id="IPR007329">
    <property type="entry name" value="FMN-bd"/>
</dbReference>
<evidence type="ECO:0000313" key="4">
    <source>
        <dbReference type="EMBL" id="ELB00929.1"/>
    </source>
</evidence>
<dbReference type="GO" id="GO:0016020">
    <property type="term" value="C:membrane"/>
    <property type="evidence" value="ECO:0007669"/>
    <property type="project" value="InterPro"/>
</dbReference>
<evidence type="ECO:0000259" key="3">
    <source>
        <dbReference type="SMART" id="SM00900"/>
    </source>
</evidence>
<feature type="compositionally biased region" description="Low complexity" evidence="1">
    <location>
        <begin position="37"/>
        <end position="68"/>
    </location>
</feature>
<evidence type="ECO:0000256" key="1">
    <source>
        <dbReference type="SAM" id="MobiDB-lite"/>
    </source>
</evidence>
<dbReference type="AlphaFoldDB" id="A0A828ZJV1"/>
<organism evidence="4 5">
    <name type="scientific">Enterococcus faecium EnGen0003</name>
    <dbReference type="NCBI Taxonomy" id="1138901"/>
    <lineage>
        <taxon>Bacteria</taxon>
        <taxon>Bacillati</taxon>
        <taxon>Bacillota</taxon>
        <taxon>Bacilli</taxon>
        <taxon>Lactobacillales</taxon>
        <taxon>Enterococcaceae</taxon>
        <taxon>Enterococcus</taxon>
    </lineage>
</organism>
<dbReference type="NCBIfam" id="NF041941">
    <property type="entry name" value="lipo_FMN_PplA"/>
    <property type="match status" value="1"/>
</dbReference>
<dbReference type="SMART" id="SM00900">
    <property type="entry name" value="FMN_bind"/>
    <property type="match status" value="2"/>
</dbReference>
<dbReference type="Gene3D" id="3.90.1010.20">
    <property type="match status" value="2"/>
</dbReference>
<accession>A0A828ZJV1</accession>
<dbReference type="Proteomes" id="UP000010553">
    <property type="component" value="Unassembled WGS sequence"/>
</dbReference>
<feature type="region of interest" description="Disordered" evidence="1">
    <location>
        <begin position="33"/>
        <end position="68"/>
    </location>
</feature>
<feature type="domain" description="FMN-binding" evidence="3">
    <location>
        <begin position="212"/>
        <end position="308"/>
    </location>
</feature>
<protein>
    <submittedName>
        <fullName evidence="4">FMN-binding protein</fullName>
    </submittedName>
</protein>
<keyword evidence="2" id="KW-0732">Signal</keyword>
<feature type="signal peptide" evidence="2">
    <location>
        <begin position="1"/>
        <end position="32"/>
    </location>
</feature>
<dbReference type="InterPro" id="IPR049652">
    <property type="entry name" value="PplA-like"/>
</dbReference>
<dbReference type="GO" id="GO:0010181">
    <property type="term" value="F:FMN binding"/>
    <property type="evidence" value="ECO:0007669"/>
    <property type="project" value="InterPro"/>
</dbReference>
<dbReference type="Pfam" id="PF04205">
    <property type="entry name" value="FMN_bind"/>
    <property type="match status" value="2"/>
</dbReference>